<dbReference type="EMBL" id="JAINVZ010000001">
    <property type="protein sequence ID" value="MBY8883678.1"/>
    <property type="molecule type" value="Genomic_DNA"/>
</dbReference>
<keyword evidence="2" id="KW-1185">Reference proteome</keyword>
<evidence type="ECO:0000313" key="1">
    <source>
        <dbReference type="EMBL" id="MBY8883678.1"/>
    </source>
</evidence>
<dbReference type="Proteomes" id="UP001198565">
    <property type="component" value="Unassembled WGS sequence"/>
</dbReference>
<dbReference type="Pfam" id="PF19409">
    <property type="entry name" value="Thiopep_pre"/>
    <property type="match status" value="1"/>
</dbReference>
<proteinExistence type="predicted"/>
<evidence type="ECO:0008006" key="3">
    <source>
        <dbReference type="Google" id="ProtNLM"/>
    </source>
</evidence>
<name>A0ABS7QKH3_9ACTN</name>
<reference evidence="1 2" key="1">
    <citation type="submission" date="2021-08" db="EMBL/GenBank/DDBJ databases">
        <title>Streptomyces sp. PTM05 isolated from lichen.</title>
        <authorList>
            <person name="Somphong A."/>
            <person name="Phongsopitanun W."/>
            <person name="Tanasupawat S."/>
        </authorList>
    </citation>
    <scope>NUCLEOTIDE SEQUENCE [LARGE SCALE GENOMIC DNA]</scope>
    <source>
        <strain evidence="1 2">Ptm05</strain>
    </source>
</reference>
<protein>
    <recommendedName>
        <fullName evidence="3">Thiazolylpeptide-type bacteriocin</fullName>
    </recommendedName>
</protein>
<comment type="caution">
    <text evidence="1">The sequence shown here is derived from an EMBL/GenBank/DDBJ whole genome shotgun (WGS) entry which is preliminary data.</text>
</comment>
<gene>
    <name evidence="1" type="ORF">K7472_02305</name>
</gene>
<sequence>MSVDFAMFNLTELSVLEATDTVAMPEMGSSSAAKLVEDMDDLIGESSQENVTLCCSSSSSTCCC</sequence>
<dbReference type="RefSeq" id="WP_222973379.1">
    <property type="nucleotide sequence ID" value="NZ_JAINVZ010000001.1"/>
</dbReference>
<organism evidence="1 2">
    <name type="scientific">Streptantibioticus parmotrematis</name>
    <dbReference type="NCBI Taxonomy" id="2873249"/>
    <lineage>
        <taxon>Bacteria</taxon>
        <taxon>Bacillati</taxon>
        <taxon>Actinomycetota</taxon>
        <taxon>Actinomycetes</taxon>
        <taxon>Kitasatosporales</taxon>
        <taxon>Streptomycetaceae</taxon>
        <taxon>Streptantibioticus</taxon>
    </lineage>
</organism>
<evidence type="ECO:0000313" key="2">
    <source>
        <dbReference type="Proteomes" id="UP001198565"/>
    </source>
</evidence>
<accession>A0ABS7QKH3</accession>